<evidence type="ECO:0000313" key="2">
    <source>
        <dbReference type="EMBL" id="MFC3144586.1"/>
    </source>
</evidence>
<gene>
    <name evidence="2" type="ORF">ACFOGP_17820</name>
</gene>
<evidence type="ECO:0000313" key="3">
    <source>
        <dbReference type="Proteomes" id="UP001595632"/>
    </source>
</evidence>
<dbReference type="EMBL" id="JBHRTB010000010">
    <property type="protein sequence ID" value="MFC3144586.1"/>
    <property type="molecule type" value="Genomic_DNA"/>
</dbReference>
<reference evidence="3" key="1">
    <citation type="journal article" date="2019" name="Int. J. Syst. Evol. Microbiol.">
        <title>The Global Catalogue of Microorganisms (GCM) 10K type strain sequencing project: providing services to taxonomists for standard genome sequencing and annotation.</title>
        <authorList>
            <consortium name="The Broad Institute Genomics Platform"/>
            <consortium name="The Broad Institute Genome Sequencing Center for Infectious Disease"/>
            <person name="Wu L."/>
            <person name="Ma J."/>
        </authorList>
    </citation>
    <scope>NUCLEOTIDE SEQUENCE [LARGE SCALE GENOMIC DNA]</scope>
    <source>
        <strain evidence="3">KCTC 52366</strain>
    </source>
</reference>
<proteinExistence type="predicted"/>
<name>A0ABV7GWF8_9RHOB</name>
<feature type="compositionally biased region" description="Basic and acidic residues" evidence="1">
    <location>
        <begin position="1"/>
        <end position="15"/>
    </location>
</feature>
<dbReference type="Proteomes" id="UP001595632">
    <property type="component" value="Unassembled WGS sequence"/>
</dbReference>
<feature type="region of interest" description="Disordered" evidence="1">
    <location>
        <begin position="1"/>
        <end position="76"/>
    </location>
</feature>
<keyword evidence="3" id="KW-1185">Reference proteome</keyword>
<feature type="compositionally biased region" description="Basic and acidic residues" evidence="1">
    <location>
        <begin position="39"/>
        <end position="54"/>
    </location>
</feature>
<accession>A0ABV7GWF8</accession>
<dbReference type="RefSeq" id="WP_275633713.1">
    <property type="nucleotide sequence ID" value="NZ_JARGYD010000006.1"/>
</dbReference>
<organism evidence="2 3">
    <name type="scientific">Psychromarinibacter halotolerans</name>
    <dbReference type="NCBI Taxonomy" id="1775175"/>
    <lineage>
        <taxon>Bacteria</taxon>
        <taxon>Pseudomonadati</taxon>
        <taxon>Pseudomonadota</taxon>
        <taxon>Alphaproteobacteria</taxon>
        <taxon>Rhodobacterales</taxon>
        <taxon>Paracoccaceae</taxon>
        <taxon>Psychromarinibacter</taxon>
    </lineage>
</organism>
<sequence length="76" mass="8397">MAERARSKDGHRETEEILGQKPEEMSPAPTEQGRNGGEIQRKVGTRDEGKRYDETSAGNTRPLAQDQNGSGDKEKV</sequence>
<evidence type="ECO:0000256" key="1">
    <source>
        <dbReference type="SAM" id="MobiDB-lite"/>
    </source>
</evidence>
<protein>
    <submittedName>
        <fullName evidence="2">Uncharacterized protein</fullName>
    </submittedName>
</protein>
<comment type="caution">
    <text evidence="2">The sequence shown here is derived from an EMBL/GenBank/DDBJ whole genome shotgun (WGS) entry which is preliminary data.</text>
</comment>